<evidence type="ECO:0000256" key="12">
    <source>
        <dbReference type="ARBA" id="ARBA00023136"/>
    </source>
</evidence>
<comment type="subcellular location">
    <subcellularLocation>
        <location evidence="3">Mitochondrion inner membrane</location>
        <topology evidence="3">Peripheral membrane protein</topology>
    </subcellularLocation>
    <subcellularLocation>
        <location evidence="2">Mitochondrion intermembrane space</location>
    </subcellularLocation>
</comment>
<evidence type="ECO:0000313" key="19">
    <source>
        <dbReference type="EMBL" id="KAK4522634.1"/>
    </source>
</evidence>
<evidence type="ECO:0000256" key="10">
    <source>
        <dbReference type="ARBA" id="ARBA00022982"/>
    </source>
</evidence>
<evidence type="ECO:0000256" key="14">
    <source>
        <dbReference type="ARBA" id="ARBA00031222"/>
    </source>
</evidence>
<dbReference type="Proteomes" id="UP001300502">
    <property type="component" value="Unassembled WGS sequence"/>
</dbReference>
<dbReference type="InterPro" id="IPR037264">
    <property type="entry name" value="TFIID_NTD2_sf"/>
</dbReference>
<evidence type="ECO:0000256" key="5">
    <source>
        <dbReference type="ARBA" id="ARBA00011261"/>
    </source>
</evidence>
<evidence type="ECO:0000256" key="11">
    <source>
        <dbReference type="ARBA" id="ARBA00023128"/>
    </source>
</evidence>
<keyword evidence="8" id="KW-0679">Respiratory chain</keyword>
<sequence>MASGYGLHGEVGRCFPFFIDLCECMLKADAPEQCDDYREDYKECLWHKKQLARKYLVDKEIRRRKKLGLPIPSGDEDDNEQQHLGKENFFIVGLETKLLRSYRSNTMPNDLDSFLFRFVLEYLQRKGYKGAADALKSESKAEISEHFHNPSLDIDDHVRNFLEIFLNVREEEKSLSEDYAKVYRWIDGCLEVVRVELGQLAYPLLVYLFLDLIRRERYEESQKLLDDWASKFSEQSVREELFSLKGVRKREQLNENLVAQLYLKHRKDVFVSQYAFELLCDFLVEHRLTCVFRCLMEHFHIRIEKVSQVEFSEDLKHSIGFFPFRESEELRKNDVRWKPLKESDYIVQTSSLESSTPLESTMTDKEDVQPSIP</sequence>
<organism evidence="19 20">
    <name type="scientific">Galdieria yellowstonensis</name>
    <dbReference type="NCBI Taxonomy" id="3028027"/>
    <lineage>
        <taxon>Eukaryota</taxon>
        <taxon>Rhodophyta</taxon>
        <taxon>Bangiophyceae</taxon>
        <taxon>Galdieriales</taxon>
        <taxon>Galdieriaceae</taxon>
        <taxon>Galdieria</taxon>
    </lineage>
</organism>
<keyword evidence="10" id="KW-0249">Electron transport</keyword>
<evidence type="ECO:0000256" key="6">
    <source>
        <dbReference type="ARBA" id="ARBA00013482"/>
    </source>
</evidence>
<dbReference type="PROSITE" id="PS50896">
    <property type="entry name" value="LISH"/>
    <property type="match status" value="1"/>
</dbReference>
<feature type="non-terminal residue" evidence="19">
    <location>
        <position position="373"/>
    </location>
</feature>
<protein>
    <recommendedName>
        <fullName evidence="6">NADH dehydrogenase [ubiquinone] iron-sulfur protein 5</fullName>
    </recommendedName>
    <alternativeName>
        <fullName evidence="14">Complex I-15 kDa</fullName>
    </alternativeName>
    <alternativeName>
        <fullName evidence="15">NADH-ubiquinone oxidoreductase 15 kDa subunit</fullName>
    </alternativeName>
</protein>
<dbReference type="EMBL" id="JANCYU010000006">
    <property type="protein sequence ID" value="KAK4522634.1"/>
    <property type="molecule type" value="Genomic_DNA"/>
</dbReference>
<dbReference type="CDD" id="cd24141">
    <property type="entry name" value="NDUFS5-like"/>
    <property type="match status" value="1"/>
</dbReference>
<keyword evidence="11" id="KW-0496">Mitochondrion</keyword>
<evidence type="ECO:0000256" key="16">
    <source>
        <dbReference type="PIRSR" id="PIRSR619342-50"/>
    </source>
</evidence>
<evidence type="ECO:0000256" key="13">
    <source>
        <dbReference type="ARBA" id="ARBA00023157"/>
    </source>
</evidence>
<keyword evidence="12" id="KW-0472">Membrane</keyword>
<proteinExistence type="inferred from homology"/>
<gene>
    <name evidence="19" type="ORF">GAYE_PCTG10G0524IC</name>
</gene>
<comment type="similarity">
    <text evidence="4">Belongs to the complex I NDUFS5 subunit family.</text>
</comment>
<evidence type="ECO:0000256" key="7">
    <source>
        <dbReference type="ARBA" id="ARBA00022448"/>
    </source>
</evidence>
<evidence type="ECO:0000256" key="17">
    <source>
        <dbReference type="SAM" id="MobiDB-lite"/>
    </source>
</evidence>
<comment type="function">
    <text evidence="1">Accessory subunit of the mitochondrial membrane respiratory chain NADH dehydrogenase (Complex I), that is believed not to be involved in catalysis. Complex I functions in the transfer of electrons from NADH to the respiratory chain. The immediate electron acceptor for the enzyme is believed to be ubiquinone.</text>
</comment>
<dbReference type="GO" id="GO:0032981">
    <property type="term" value="P:mitochondrial respiratory chain complex I assembly"/>
    <property type="evidence" value="ECO:0007669"/>
    <property type="project" value="TreeGrafter"/>
</dbReference>
<evidence type="ECO:0000256" key="8">
    <source>
        <dbReference type="ARBA" id="ARBA00022660"/>
    </source>
</evidence>
<keyword evidence="9" id="KW-0999">Mitochondrion inner membrane</keyword>
<accession>A0AAV9I656</accession>
<keyword evidence="20" id="KW-1185">Reference proteome</keyword>
<dbReference type="Gene3D" id="1.25.40.500">
    <property type="entry name" value="TFIID subunit TAF5, NTD2 domain"/>
    <property type="match status" value="1"/>
</dbReference>
<dbReference type="SMART" id="SM00667">
    <property type="entry name" value="LisH"/>
    <property type="match status" value="1"/>
</dbReference>
<evidence type="ECO:0000256" key="3">
    <source>
        <dbReference type="ARBA" id="ARBA00004637"/>
    </source>
</evidence>
<name>A0AAV9I656_9RHOD</name>
<evidence type="ECO:0000259" key="18">
    <source>
        <dbReference type="Pfam" id="PF04494"/>
    </source>
</evidence>
<reference evidence="19 20" key="1">
    <citation type="submission" date="2022-07" db="EMBL/GenBank/DDBJ databases">
        <title>Genome-wide signatures of adaptation to extreme environments.</title>
        <authorList>
            <person name="Cho C.H."/>
            <person name="Yoon H.S."/>
        </authorList>
    </citation>
    <scope>NUCLEOTIDE SEQUENCE [LARGE SCALE GENOMIC DNA]</scope>
    <source>
        <strain evidence="19 20">108.79 E11</strain>
    </source>
</reference>
<dbReference type="GO" id="GO:0005758">
    <property type="term" value="C:mitochondrial intermembrane space"/>
    <property type="evidence" value="ECO:0007669"/>
    <property type="project" value="UniProtKB-SubCell"/>
</dbReference>
<feature type="disulfide bond" evidence="16">
    <location>
        <begin position="14"/>
        <end position="44"/>
    </location>
</feature>
<dbReference type="Pfam" id="PF04494">
    <property type="entry name" value="TFIID_NTD2"/>
    <property type="match status" value="1"/>
</dbReference>
<dbReference type="AlphaFoldDB" id="A0AAV9I656"/>
<keyword evidence="13 16" id="KW-1015">Disulfide bond</keyword>
<evidence type="ECO:0000256" key="15">
    <source>
        <dbReference type="ARBA" id="ARBA00032739"/>
    </source>
</evidence>
<evidence type="ECO:0000256" key="9">
    <source>
        <dbReference type="ARBA" id="ARBA00022792"/>
    </source>
</evidence>
<feature type="compositionally biased region" description="Basic and acidic residues" evidence="17">
    <location>
        <begin position="362"/>
        <end position="373"/>
    </location>
</feature>
<evidence type="ECO:0000313" key="20">
    <source>
        <dbReference type="Proteomes" id="UP001300502"/>
    </source>
</evidence>
<evidence type="ECO:0000256" key="1">
    <source>
        <dbReference type="ARBA" id="ARBA00003195"/>
    </source>
</evidence>
<feature type="compositionally biased region" description="Low complexity" evidence="17">
    <location>
        <begin position="351"/>
        <end position="361"/>
    </location>
</feature>
<dbReference type="GO" id="GO:0005743">
    <property type="term" value="C:mitochondrial inner membrane"/>
    <property type="evidence" value="ECO:0007669"/>
    <property type="project" value="UniProtKB-SubCell"/>
</dbReference>
<dbReference type="InterPro" id="IPR019342">
    <property type="entry name" value="NADH_UbQ_OxRdtase_FeS-su5"/>
</dbReference>
<dbReference type="InterPro" id="IPR007582">
    <property type="entry name" value="TFIID_NTD2"/>
</dbReference>
<feature type="region of interest" description="Disordered" evidence="17">
    <location>
        <begin position="351"/>
        <end position="373"/>
    </location>
</feature>
<dbReference type="SUPFAM" id="SSF160897">
    <property type="entry name" value="Taf5 N-terminal domain-like"/>
    <property type="match status" value="1"/>
</dbReference>
<feature type="disulfide bond" evidence="16">
    <location>
        <begin position="24"/>
        <end position="34"/>
    </location>
</feature>
<dbReference type="InterPro" id="IPR006594">
    <property type="entry name" value="LisH"/>
</dbReference>
<keyword evidence="7" id="KW-0813">Transport</keyword>
<comment type="subunit">
    <text evidence="5">Mammalian complex I is composed of 45 different subunits. This is a component of the iron-sulfur (IP) fragment of the enzyme.</text>
</comment>
<dbReference type="PANTHER" id="PTHR15224:SF1">
    <property type="entry name" value="NADH DEHYDROGENASE [UBIQUINONE] IRON-SULFUR PROTEIN 5"/>
    <property type="match status" value="1"/>
</dbReference>
<evidence type="ECO:0000256" key="4">
    <source>
        <dbReference type="ARBA" id="ARBA00007372"/>
    </source>
</evidence>
<feature type="domain" description="TFIID subunit TAF5 NTD2" evidence="18">
    <location>
        <begin position="171"/>
        <end position="298"/>
    </location>
</feature>
<comment type="caution">
    <text evidence="19">The sequence shown here is derived from an EMBL/GenBank/DDBJ whole genome shotgun (WGS) entry which is preliminary data.</text>
</comment>
<dbReference type="PANTHER" id="PTHR15224">
    <property type="entry name" value="NADH DEHYDROGENASE [UBIQUINONE] IRON-SULFUR PROTEIN 5"/>
    <property type="match status" value="1"/>
</dbReference>
<evidence type="ECO:0000256" key="2">
    <source>
        <dbReference type="ARBA" id="ARBA00004569"/>
    </source>
</evidence>